<evidence type="ECO:0008006" key="4">
    <source>
        <dbReference type="Google" id="ProtNLM"/>
    </source>
</evidence>
<feature type="compositionally biased region" description="Low complexity" evidence="1">
    <location>
        <begin position="556"/>
        <end position="566"/>
    </location>
</feature>
<feature type="region of interest" description="Disordered" evidence="1">
    <location>
        <begin position="47"/>
        <end position="70"/>
    </location>
</feature>
<evidence type="ECO:0000313" key="2">
    <source>
        <dbReference type="EMBL" id="CAK0894335.1"/>
    </source>
</evidence>
<evidence type="ECO:0000256" key="1">
    <source>
        <dbReference type="SAM" id="MobiDB-lite"/>
    </source>
</evidence>
<gene>
    <name evidence="2" type="ORF">PCOR1329_LOCUS73406</name>
</gene>
<feature type="compositionally biased region" description="Low complexity" evidence="1">
    <location>
        <begin position="47"/>
        <end position="61"/>
    </location>
</feature>
<feature type="region of interest" description="Disordered" evidence="1">
    <location>
        <begin position="447"/>
        <end position="490"/>
    </location>
</feature>
<reference evidence="2" key="1">
    <citation type="submission" date="2023-10" db="EMBL/GenBank/DDBJ databases">
        <authorList>
            <person name="Chen Y."/>
            <person name="Shah S."/>
            <person name="Dougan E. K."/>
            <person name="Thang M."/>
            <person name="Chan C."/>
        </authorList>
    </citation>
    <scope>NUCLEOTIDE SEQUENCE [LARGE SCALE GENOMIC DNA]</scope>
</reference>
<keyword evidence="3" id="KW-1185">Reference proteome</keyword>
<feature type="non-terminal residue" evidence="2">
    <location>
        <position position="979"/>
    </location>
</feature>
<dbReference type="Proteomes" id="UP001189429">
    <property type="component" value="Unassembled WGS sequence"/>
</dbReference>
<name>A0ABN9X4Q2_9DINO</name>
<sequence length="979" mass="108665">MDCHTMMAHFREMLRSEIQEPMAEDFADVKTSIDNVCRDVERHEASSVGPPLLSSGLESAAQSVPSGPKKASDKICVTIGGWDRDTPRDTILNEARAFTDTIPDKAEDGAFVPLKRASFLKVRSTSSGRMWAWVRSMKGKHITMPQPHHQGRRCWFSVEKASEEIRRLMVIRCAKKEMIDNLGVQTADLEMDYIRGRMSFKEHVAADISAHAGAHLNVVESQAKVNAGQRLDKERTLEESEAQMVDYDAAIFQGAGYWGKIAKLGARGGDIYVTPRVEGQKQMRLLVHSRARLFLRGDLLPSRRSAAHHFRIRKKDYWIRCSHFFLGHSPSQCEGSLEQLSDLITMAPPGAYPIVGAGAQTAPPPPRAGEGRWVGGFPVGQRTRRAEISTRLLMQHDRAATNTLIAAASGPTCHCDFKHPPAQIDYVLIPARDSWKVSAALEEVTDSAQSAHSATEPELTLGTSANYIHGGRGASGSRSPWQGPASAEVPKLPESHEHMQTQRMLGARRRGTRDRVQRAIYSEDIIRTRRKIWTANRALQHGLHEAGNPRVRAPRRAQPGPARSQPMNMEGEIEDDPLRIKELLERDHGSAFRASDGEEPVGVSACPTHFTKEDVLDIPPFSPEMLREALNDMEAMKAPGVDAVVAEVLQALDSGFLASLAAVFENRFRGVPECQGPITPLTTFEKLYSIGLIKKCGGKLTLRSPQCAYQEFHQAMDVIFSMRMLMEKAREWNRPIFIVDGGGEAAFDHVSRRSVEEALRRWAVPRPVILAIMRELKASAAIKMGSAQTQPALRSRGIRQGDPASTILFNLVLGDAWEEFSGECWARGRGFEFPGEATLCEAGLLHADNFWLFAGAAETPRQMTMAWRRILRDRGWHVPPSGLAWGATTLDHEFSDYQMTVEDGILTRAPRAEGFPGLGSVFTFDGRSWKGTRRRAARAWRAFCALKLSLPGRACRWQRAAKLLERAIKPVLLSGSGSR</sequence>
<evidence type="ECO:0000313" key="3">
    <source>
        <dbReference type="Proteomes" id="UP001189429"/>
    </source>
</evidence>
<proteinExistence type="predicted"/>
<dbReference type="PANTHER" id="PTHR19446">
    <property type="entry name" value="REVERSE TRANSCRIPTASES"/>
    <property type="match status" value="1"/>
</dbReference>
<feature type="region of interest" description="Disordered" evidence="1">
    <location>
        <begin position="549"/>
        <end position="569"/>
    </location>
</feature>
<accession>A0ABN9X4Q2</accession>
<dbReference type="EMBL" id="CAUYUJ010019882">
    <property type="protein sequence ID" value="CAK0894335.1"/>
    <property type="molecule type" value="Genomic_DNA"/>
</dbReference>
<comment type="caution">
    <text evidence="2">The sequence shown here is derived from an EMBL/GenBank/DDBJ whole genome shotgun (WGS) entry which is preliminary data.</text>
</comment>
<organism evidence="2 3">
    <name type="scientific">Prorocentrum cordatum</name>
    <dbReference type="NCBI Taxonomy" id="2364126"/>
    <lineage>
        <taxon>Eukaryota</taxon>
        <taxon>Sar</taxon>
        <taxon>Alveolata</taxon>
        <taxon>Dinophyceae</taxon>
        <taxon>Prorocentrales</taxon>
        <taxon>Prorocentraceae</taxon>
        <taxon>Prorocentrum</taxon>
    </lineage>
</organism>
<protein>
    <recommendedName>
        <fullName evidence="4">Reverse transcriptase domain-containing protein</fullName>
    </recommendedName>
</protein>